<proteinExistence type="predicted"/>
<dbReference type="OrthoDB" id="39659at2759"/>
<name>A0A1A6A573_9TREE</name>
<dbReference type="InterPro" id="IPR019531">
    <property type="entry name" value="Pmp4"/>
</dbReference>
<gene>
    <name evidence="1" type="ORF">I303_04525</name>
</gene>
<organism evidence="1">
    <name type="scientific">Kwoniella dejecticola CBS 10117</name>
    <dbReference type="NCBI Taxonomy" id="1296121"/>
    <lineage>
        <taxon>Eukaryota</taxon>
        <taxon>Fungi</taxon>
        <taxon>Dikarya</taxon>
        <taxon>Basidiomycota</taxon>
        <taxon>Agaricomycotina</taxon>
        <taxon>Tremellomycetes</taxon>
        <taxon>Tremellales</taxon>
        <taxon>Cryptococcaceae</taxon>
        <taxon>Kwoniella</taxon>
    </lineage>
</organism>
<protein>
    <submittedName>
        <fullName evidence="1">Peroxisomal membrane protein 4</fullName>
    </submittedName>
</protein>
<dbReference type="AlphaFoldDB" id="A0A1A6A573"/>
<dbReference type="GO" id="GO:0005778">
    <property type="term" value="C:peroxisomal membrane"/>
    <property type="evidence" value="ECO:0007669"/>
    <property type="project" value="TreeGrafter"/>
</dbReference>
<dbReference type="Pfam" id="PF02466">
    <property type="entry name" value="Tim17"/>
    <property type="match status" value="1"/>
</dbReference>
<evidence type="ECO:0000313" key="1">
    <source>
        <dbReference type="EMBL" id="OBR85193.1"/>
    </source>
</evidence>
<reference evidence="1" key="1">
    <citation type="submission" date="2013-07" db="EMBL/GenBank/DDBJ databases">
        <title>The Genome Sequence of Cryptococcus dejecticola CBS10117.</title>
        <authorList>
            <consortium name="The Broad Institute Genome Sequencing Platform"/>
            <person name="Cuomo C."/>
            <person name="Litvintseva A."/>
            <person name="Chen Y."/>
            <person name="Heitman J."/>
            <person name="Sun S."/>
            <person name="Springer D."/>
            <person name="Dromer F."/>
            <person name="Young S.K."/>
            <person name="Zeng Q."/>
            <person name="Gargeya S."/>
            <person name="Fitzgerald M."/>
            <person name="Abouelleil A."/>
            <person name="Alvarado L."/>
            <person name="Berlin A.M."/>
            <person name="Chapman S.B."/>
            <person name="Dewar J."/>
            <person name="Goldberg J."/>
            <person name="Griggs A."/>
            <person name="Gujja S."/>
            <person name="Hansen M."/>
            <person name="Howarth C."/>
            <person name="Imamovic A."/>
            <person name="Larimer J."/>
            <person name="McCowan C."/>
            <person name="Murphy C."/>
            <person name="Pearson M."/>
            <person name="Priest M."/>
            <person name="Roberts A."/>
            <person name="Saif S."/>
            <person name="Shea T."/>
            <person name="Sykes S."/>
            <person name="Wortman J."/>
            <person name="Nusbaum C."/>
            <person name="Birren B."/>
        </authorList>
    </citation>
    <scope>NUCLEOTIDE SEQUENCE [LARGE SCALE GENOMIC DNA]</scope>
    <source>
        <strain evidence="1">CBS 10117</strain>
    </source>
</reference>
<dbReference type="VEuPathDB" id="FungiDB:I303_04525"/>
<dbReference type="PANTHER" id="PTHR15460:SF3">
    <property type="entry name" value="PEROXISOMAL MEMBRANE PROTEIN 4"/>
    <property type="match status" value="1"/>
</dbReference>
<dbReference type="EMBL" id="KI894031">
    <property type="protein sequence ID" value="OBR85193.1"/>
    <property type="molecule type" value="Genomic_DNA"/>
</dbReference>
<dbReference type="STRING" id="1296121.A0A1A6A573"/>
<dbReference type="PIRSF" id="PIRSF013674">
    <property type="entry name" value="PXMP4"/>
    <property type="match status" value="1"/>
</dbReference>
<dbReference type="PANTHER" id="PTHR15460">
    <property type="entry name" value="PEROXISOMAL MEMBRANE PROTEIN 4"/>
    <property type="match status" value="1"/>
</dbReference>
<accession>A0A1A6A573</accession>
<sequence>MSAMQQFLMNPANQEWLAILKGARNGLVYGVKIHGQMDRLRFLENGGGDIILAEYAFALLTSIGFPHALVMTLLFSHKPWPAKIKGIFSATRTHALNLCKFVTIYKLMLLLQKRLNGGKERDLDTFVAGGLGGWYVFGERTPINEQIVLYVMSRVILSFLPRLYQPSKPPTTPVSPLSHPLPPLTSIQANPKPIPPANLPFTVVSTLSWAAVMYLFRHRGERIQPGMGNSMRYLYHDSEAWTSLKTLLWHNK</sequence>